<evidence type="ECO:0000313" key="6">
    <source>
        <dbReference type="Proteomes" id="UP000644167"/>
    </source>
</evidence>
<dbReference type="InterPro" id="IPR007428">
    <property type="entry name" value="MlaA"/>
</dbReference>
<evidence type="ECO:0000256" key="4">
    <source>
        <dbReference type="SAM" id="SignalP"/>
    </source>
</evidence>
<keyword evidence="2 4" id="KW-0732">Signal</keyword>
<proteinExistence type="inferred from homology"/>
<feature type="compositionally biased region" description="Low complexity" evidence="3">
    <location>
        <begin position="251"/>
        <end position="287"/>
    </location>
</feature>
<keyword evidence="6" id="KW-1185">Reference proteome</keyword>
<keyword evidence="5" id="KW-0449">Lipoprotein</keyword>
<evidence type="ECO:0000256" key="3">
    <source>
        <dbReference type="SAM" id="MobiDB-lite"/>
    </source>
</evidence>
<feature type="signal peptide" evidence="4">
    <location>
        <begin position="1"/>
        <end position="21"/>
    </location>
</feature>
<dbReference type="PANTHER" id="PTHR30035:SF3">
    <property type="entry name" value="INTERMEMBRANE PHOSPHOLIPID TRANSPORT SYSTEM LIPOPROTEIN MLAA"/>
    <property type="match status" value="1"/>
</dbReference>
<gene>
    <name evidence="5" type="ORF">JSY38_17670</name>
</gene>
<feature type="compositionally biased region" description="Acidic residues" evidence="3">
    <location>
        <begin position="288"/>
        <end position="321"/>
    </location>
</feature>
<sequence>MFKVMGTLLFGSMLLLVQSCAHVPVETKEDPWEGFNRSMFIFNDTVDGAVLKPVAQGYKAVTPTPVQKGVSNFFSNLGEIGNITNNLLQGKWDGTASSTFRFLINSTAGWFGLFDIASELGLKKYDEDFGQTLGYWGVSSGPYLVLPFFGPSTVRDGSAFAVEYTYVDETGLLDLNSDEKLGLLGLDAVDTRARYLNAEGMIIGDRYSFIRDVYLQTRAYEVHDGNVPKNKPAAQEIRSEDGSWGDDTAAEDGSSWGDDSVDDGSSWGDDSVDDGSSWGDEGSSWGDDSVDDDSSWGDEDSSWGDDSVDDDSSWEDDSSGK</sequence>
<dbReference type="Proteomes" id="UP000644167">
    <property type="component" value="Chromosome"/>
</dbReference>
<name>A0ABX7INA3_9GAMM</name>
<protein>
    <submittedName>
        <fullName evidence="5">VacJ family lipoprotein</fullName>
    </submittedName>
</protein>
<dbReference type="PROSITE" id="PS51257">
    <property type="entry name" value="PROKAR_LIPOPROTEIN"/>
    <property type="match status" value="1"/>
</dbReference>
<organism evidence="5 6">
    <name type="scientific">Marinomonas foliarum</name>
    <dbReference type="NCBI Taxonomy" id="491950"/>
    <lineage>
        <taxon>Bacteria</taxon>
        <taxon>Pseudomonadati</taxon>
        <taxon>Pseudomonadota</taxon>
        <taxon>Gammaproteobacteria</taxon>
        <taxon>Oceanospirillales</taxon>
        <taxon>Oceanospirillaceae</taxon>
        <taxon>Marinomonas</taxon>
    </lineage>
</organism>
<feature type="chain" id="PRO_5045423364" evidence="4">
    <location>
        <begin position="22"/>
        <end position="321"/>
    </location>
</feature>
<feature type="region of interest" description="Disordered" evidence="3">
    <location>
        <begin position="224"/>
        <end position="321"/>
    </location>
</feature>
<dbReference type="EMBL" id="CP070273">
    <property type="protein sequence ID" value="QRV23817.1"/>
    <property type="molecule type" value="Genomic_DNA"/>
</dbReference>
<evidence type="ECO:0000313" key="5">
    <source>
        <dbReference type="EMBL" id="QRV23817.1"/>
    </source>
</evidence>
<evidence type="ECO:0000256" key="1">
    <source>
        <dbReference type="ARBA" id="ARBA00010634"/>
    </source>
</evidence>
<reference evidence="5 6" key="1">
    <citation type="submission" date="2021-02" db="EMBL/GenBank/DDBJ databases">
        <title>The genome of Marinomonas foliarum JZW.</title>
        <authorList>
            <person name="Sun M."/>
        </authorList>
    </citation>
    <scope>NUCLEOTIDE SEQUENCE [LARGE SCALE GENOMIC DNA]</scope>
    <source>
        <strain evidence="5 6">JZW</strain>
    </source>
</reference>
<comment type="similarity">
    <text evidence="1">Belongs to the MlaA family.</text>
</comment>
<dbReference type="PRINTS" id="PR01805">
    <property type="entry name" value="VACJLIPOPROT"/>
</dbReference>
<dbReference type="Pfam" id="PF04333">
    <property type="entry name" value="MlaA"/>
    <property type="match status" value="1"/>
</dbReference>
<evidence type="ECO:0000256" key="2">
    <source>
        <dbReference type="ARBA" id="ARBA00022729"/>
    </source>
</evidence>
<dbReference type="RefSeq" id="WP_205114480.1">
    <property type="nucleotide sequence ID" value="NZ_CP070273.1"/>
</dbReference>
<dbReference type="PANTHER" id="PTHR30035">
    <property type="entry name" value="LIPOPROTEIN VACJ-RELATED"/>
    <property type="match status" value="1"/>
</dbReference>
<accession>A0ABX7INA3</accession>